<evidence type="ECO:0000256" key="11">
    <source>
        <dbReference type="ARBA" id="ARBA00023136"/>
    </source>
</evidence>
<dbReference type="GO" id="GO:0008955">
    <property type="term" value="F:peptidoglycan glycosyltransferase activity"/>
    <property type="evidence" value="ECO:0007669"/>
    <property type="project" value="UniProtKB-EC"/>
</dbReference>
<evidence type="ECO:0000256" key="5">
    <source>
        <dbReference type="ARBA" id="ARBA00022676"/>
    </source>
</evidence>
<dbReference type="GO" id="GO:0071555">
    <property type="term" value="P:cell wall organization"/>
    <property type="evidence" value="ECO:0007669"/>
    <property type="project" value="UniProtKB-KW"/>
</dbReference>
<dbReference type="GO" id="GO:0009252">
    <property type="term" value="P:peptidoglycan biosynthetic process"/>
    <property type="evidence" value="ECO:0007669"/>
    <property type="project" value="UniProtKB-KW"/>
</dbReference>
<evidence type="ECO:0000256" key="13">
    <source>
        <dbReference type="ARBA" id="ARBA00023316"/>
    </source>
</evidence>
<evidence type="ECO:0000256" key="12">
    <source>
        <dbReference type="ARBA" id="ARBA00023306"/>
    </source>
</evidence>
<evidence type="ECO:0000256" key="16">
    <source>
        <dbReference type="ARBA" id="ARBA00038053"/>
    </source>
</evidence>
<feature type="transmembrane region" description="Helical" evidence="21">
    <location>
        <begin position="344"/>
        <end position="365"/>
    </location>
</feature>
<keyword evidence="12" id="KW-0131">Cell cycle</keyword>
<dbReference type="Pfam" id="PF01098">
    <property type="entry name" value="FTSW_RODA_SPOVE"/>
    <property type="match status" value="1"/>
</dbReference>
<evidence type="ECO:0000256" key="21">
    <source>
        <dbReference type="SAM" id="Phobius"/>
    </source>
</evidence>
<keyword evidence="5" id="KW-0328">Glycosyltransferase</keyword>
<dbReference type="OrthoDB" id="9768187at2"/>
<organism evidence="22 23">
    <name type="scientific">Oleomonas cavernae</name>
    <dbReference type="NCBI Taxonomy" id="2320859"/>
    <lineage>
        <taxon>Bacteria</taxon>
        <taxon>Pseudomonadati</taxon>
        <taxon>Pseudomonadota</taxon>
        <taxon>Alphaproteobacteria</taxon>
        <taxon>Acetobacterales</taxon>
        <taxon>Acetobacteraceae</taxon>
        <taxon>Oleomonas</taxon>
    </lineage>
</organism>
<keyword evidence="8" id="KW-0133">Cell shape</keyword>
<comment type="pathway">
    <text evidence="2">Cell wall biogenesis; peptidoglycan biosynthesis.</text>
</comment>
<comment type="catalytic activity">
    <reaction evidence="20">
        <text>[GlcNAc-(1-&gt;4)-Mur2Ac(oyl-L-Ala-gamma-D-Glu-L-Lys-D-Ala-D-Ala)](n)-di-trans,octa-cis-undecaprenyl diphosphate + beta-D-GlcNAc-(1-&gt;4)-Mur2Ac(oyl-L-Ala-gamma-D-Glu-L-Lys-D-Ala-D-Ala)-di-trans,octa-cis-undecaprenyl diphosphate = [GlcNAc-(1-&gt;4)-Mur2Ac(oyl-L-Ala-gamma-D-Glu-L-Lys-D-Ala-D-Ala)](n+1)-di-trans,octa-cis-undecaprenyl diphosphate + di-trans,octa-cis-undecaprenyl diphosphate + H(+)</text>
        <dbReference type="Rhea" id="RHEA:23708"/>
        <dbReference type="Rhea" id="RHEA-COMP:9602"/>
        <dbReference type="Rhea" id="RHEA-COMP:9603"/>
        <dbReference type="ChEBI" id="CHEBI:15378"/>
        <dbReference type="ChEBI" id="CHEBI:58405"/>
        <dbReference type="ChEBI" id="CHEBI:60033"/>
        <dbReference type="ChEBI" id="CHEBI:78435"/>
        <dbReference type="EC" id="2.4.99.28"/>
    </reaction>
</comment>
<comment type="caution">
    <text evidence="22">The sequence shown here is derived from an EMBL/GenBank/DDBJ whole genome shotgun (WGS) entry which is preliminary data.</text>
</comment>
<evidence type="ECO:0000256" key="4">
    <source>
        <dbReference type="ARBA" id="ARBA00022618"/>
    </source>
</evidence>
<evidence type="ECO:0000256" key="15">
    <source>
        <dbReference type="ARBA" id="ARBA00033270"/>
    </source>
</evidence>
<feature type="transmembrane region" description="Helical" evidence="21">
    <location>
        <begin position="87"/>
        <end position="107"/>
    </location>
</feature>
<evidence type="ECO:0000256" key="3">
    <source>
        <dbReference type="ARBA" id="ARBA00022475"/>
    </source>
</evidence>
<evidence type="ECO:0000256" key="1">
    <source>
        <dbReference type="ARBA" id="ARBA00004651"/>
    </source>
</evidence>
<dbReference type="GO" id="GO:0032153">
    <property type="term" value="C:cell division site"/>
    <property type="evidence" value="ECO:0007669"/>
    <property type="project" value="TreeGrafter"/>
</dbReference>
<gene>
    <name evidence="22" type="primary">ftsW</name>
    <name evidence="22" type="ORF">D3874_05570</name>
</gene>
<keyword evidence="6" id="KW-0808">Transferase</keyword>
<name>A0A418W960_9PROT</name>
<evidence type="ECO:0000256" key="10">
    <source>
        <dbReference type="ARBA" id="ARBA00022989"/>
    </source>
</evidence>
<evidence type="ECO:0000256" key="19">
    <source>
        <dbReference type="ARBA" id="ARBA00044770"/>
    </source>
</evidence>
<protein>
    <recommendedName>
        <fullName evidence="17">Probable peptidoglycan glycosyltransferase FtsW</fullName>
        <ecNumber evidence="19">2.4.99.28</ecNumber>
    </recommendedName>
    <alternativeName>
        <fullName evidence="18">Cell division protein FtsW</fullName>
    </alternativeName>
    <alternativeName>
        <fullName evidence="15">Cell wall polymerase</fullName>
    </alternativeName>
    <alternativeName>
        <fullName evidence="14">Peptidoglycan polymerase</fullName>
    </alternativeName>
</protein>
<comment type="similarity">
    <text evidence="16">Belongs to the SEDS family. FtsW subfamily.</text>
</comment>
<evidence type="ECO:0000256" key="6">
    <source>
        <dbReference type="ARBA" id="ARBA00022679"/>
    </source>
</evidence>
<keyword evidence="11 21" id="KW-0472">Membrane</keyword>
<evidence type="ECO:0000256" key="18">
    <source>
        <dbReference type="ARBA" id="ARBA00041418"/>
    </source>
</evidence>
<dbReference type="GO" id="GO:0015648">
    <property type="term" value="F:lipid-linked peptidoglycan transporter activity"/>
    <property type="evidence" value="ECO:0007669"/>
    <property type="project" value="TreeGrafter"/>
</dbReference>
<dbReference type="PANTHER" id="PTHR30474:SF2">
    <property type="entry name" value="PEPTIDOGLYCAN GLYCOSYLTRANSFERASE FTSW-RELATED"/>
    <property type="match status" value="1"/>
</dbReference>
<evidence type="ECO:0000313" key="23">
    <source>
        <dbReference type="Proteomes" id="UP000284605"/>
    </source>
</evidence>
<keyword evidence="10 21" id="KW-1133">Transmembrane helix</keyword>
<evidence type="ECO:0000256" key="2">
    <source>
        <dbReference type="ARBA" id="ARBA00004752"/>
    </source>
</evidence>
<feature type="transmembrane region" description="Helical" evidence="21">
    <location>
        <begin position="63"/>
        <end position="81"/>
    </location>
</feature>
<keyword evidence="7 21" id="KW-0812">Transmembrane</keyword>
<dbReference type="Proteomes" id="UP000284605">
    <property type="component" value="Unassembled WGS sequence"/>
</dbReference>
<feature type="transmembrane region" description="Helical" evidence="21">
    <location>
        <begin position="24"/>
        <end position="43"/>
    </location>
</feature>
<comment type="subcellular location">
    <subcellularLocation>
        <location evidence="1">Cell membrane</location>
        <topology evidence="1">Multi-pass membrane protein</topology>
    </subcellularLocation>
</comment>
<dbReference type="GO" id="GO:0051301">
    <property type="term" value="P:cell division"/>
    <property type="evidence" value="ECO:0007669"/>
    <property type="project" value="UniProtKB-KW"/>
</dbReference>
<feature type="transmembrane region" description="Helical" evidence="21">
    <location>
        <begin position="189"/>
        <end position="215"/>
    </location>
</feature>
<dbReference type="InterPro" id="IPR001182">
    <property type="entry name" value="FtsW/RodA"/>
</dbReference>
<dbReference type="AlphaFoldDB" id="A0A418W960"/>
<reference evidence="22 23" key="1">
    <citation type="submission" date="2018-09" db="EMBL/GenBank/DDBJ databases">
        <authorList>
            <person name="Zhu H."/>
        </authorList>
    </citation>
    <scope>NUCLEOTIDE SEQUENCE [LARGE SCALE GENOMIC DNA]</scope>
    <source>
        <strain evidence="22 23">K1W22B-8</strain>
    </source>
</reference>
<evidence type="ECO:0000256" key="17">
    <source>
        <dbReference type="ARBA" id="ARBA00041185"/>
    </source>
</evidence>
<keyword evidence="3" id="KW-1003">Cell membrane</keyword>
<accession>A0A418W960</accession>
<sequence>MTTFTFTRTDNSIVSRWWWTVDRWAIIALTMLIVMGMVLTLAASPAVAERIGVDPFHFVRRQIAFLVPSVAAMFAISLMSPEQVRRFATLAFLGTLAALVATLVIGAEIKGSRRWIGLGPLSVQPSEFVKPAFIVVSGWLLAERQRNPRFPGNLLSAMVYLFVVAILLMQPDFGQTILISAMWGIQLFVAGLPMVIVLVLGAIGTVGAVGAYFLLPHVASRIDRFLNPEAGDNYQIERAMDAFMSGGVWGRGPGEGTVKRILPDAHTDFIFAVAGEEFGMVACLAVVLIFAFIVLRILSRLLQENDPFVLYAGVGLTVQFGLQAFINMGVNLHLLPAKGMTLPFISYGGSSMLALAFGMGMLLALSRTRPGVGSVMGGGYR</sequence>
<feature type="transmembrane region" description="Helical" evidence="21">
    <location>
        <begin position="150"/>
        <end position="169"/>
    </location>
</feature>
<dbReference type="EMBL" id="QYUK01000011">
    <property type="protein sequence ID" value="RJF86555.1"/>
    <property type="molecule type" value="Genomic_DNA"/>
</dbReference>
<dbReference type="GO" id="GO:0008360">
    <property type="term" value="P:regulation of cell shape"/>
    <property type="evidence" value="ECO:0007669"/>
    <property type="project" value="UniProtKB-KW"/>
</dbReference>
<feature type="transmembrane region" description="Helical" evidence="21">
    <location>
        <begin position="310"/>
        <end position="332"/>
    </location>
</feature>
<keyword evidence="9" id="KW-0573">Peptidoglycan synthesis</keyword>
<keyword evidence="23" id="KW-1185">Reference proteome</keyword>
<proteinExistence type="inferred from homology"/>
<keyword evidence="4" id="KW-0132">Cell division</keyword>
<dbReference type="EC" id="2.4.99.28" evidence="19"/>
<dbReference type="InterPro" id="IPR013437">
    <property type="entry name" value="FtsW"/>
</dbReference>
<evidence type="ECO:0000256" key="20">
    <source>
        <dbReference type="ARBA" id="ARBA00049902"/>
    </source>
</evidence>
<evidence type="ECO:0000313" key="22">
    <source>
        <dbReference type="EMBL" id="RJF86555.1"/>
    </source>
</evidence>
<dbReference type="NCBIfam" id="TIGR02614">
    <property type="entry name" value="ftsW"/>
    <property type="match status" value="1"/>
</dbReference>
<evidence type="ECO:0000256" key="9">
    <source>
        <dbReference type="ARBA" id="ARBA00022984"/>
    </source>
</evidence>
<feature type="transmembrane region" description="Helical" evidence="21">
    <location>
        <begin position="278"/>
        <end position="298"/>
    </location>
</feature>
<dbReference type="PANTHER" id="PTHR30474">
    <property type="entry name" value="CELL CYCLE PROTEIN"/>
    <property type="match status" value="1"/>
</dbReference>
<evidence type="ECO:0000256" key="8">
    <source>
        <dbReference type="ARBA" id="ARBA00022960"/>
    </source>
</evidence>
<keyword evidence="13" id="KW-0961">Cell wall biogenesis/degradation</keyword>
<dbReference type="RefSeq" id="WP_119777200.1">
    <property type="nucleotide sequence ID" value="NZ_QYUK01000011.1"/>
</dbReference>
<evidence type="ECO:0000256" key="14">
    <source>
        <dbReference type="ARBA" id="ARBA00032370"/>
    </source>
</evidence>
<evidence type="ECO:0000256" key="7">
    <source>
        <dbReference type="ARBA" id="ARBA00022692"/>
    </source>
</evidence>
<dbReference type="GO" id="GO:0005886">
    <property type="term" value="C:plasma membrane"/>
    <property type="evidence" value="ECO:0007669"/>
    <property type="project" value="UniProtKB-SubCell"/>
</dbReference>